<gene>
    <name evidence="8" type="primary">AlNc14C141G7262</name>
    <name evidence="8" type="ORF">ALNC14_081780</name>
</gene>
<dbReference type="InterPro" id="IPR049452">
    <property type="entry name" value="Anoctamin_TM"/>
</dbReference>
<evidence type="ECO:0000256" key="2">
    <source>
        <dbReference type="ARBA" id="ARBA00022692"/>
    </source>
</evidence>
<feature type="compositionally biased region" description="Basic and acidic residues" evidence="5">
    <location>
        <begin position="951"/>
        <end position="962"/>
    </location>
</feature>
<reference evidence="8" key="1">
    <citation type="journal article" date="2011" name="PLoS Biol.">
        <title>Gene gain and loss during evolution of obligate parasitism in the white rust pathogen of Arabidopsis thaliana.</title>
        <authorList>
            <person name="Kemen E."/>
            <person name="Gardiner A."/>
            <person name="Schultz-Larsen T."/>
            <person name="Kemen A.C."/>
            <person name="Balmuth A.L."/>
            <person name="Robert-Seilaniantz A."/>
            <person name="Bailey K."/>
            <person name="Holub E."/>
            <person name="Studholme D.J."/>
            <person name="Maclean D."/>
            <person name="Jones J.D."/>
        </authorList>
    </citation>
    <scope>NUCLEOTIDE SEQUENCE</scope>
</reference>
<evidence type="ECO:0000313" key="8">
    <source>
        <dbReference type="EMBL" id="CCA22035.1"/>
    </source>
</evidence>
<evidence type="ECO:0000256" key="1">
    <source>
        <dbReference type="ARBA" id="ARBA00004141"/>
    </source>
</evidence>
<dbReference type="PANTHER" id="PTHR12308">
    <property type="entry name" value="ANOCTAMIN"/>
    <property type="match status" value="1"/>
</dbReference>
<proteinExistence type="predicted"/>
<evidence type="ECO:0000256" key="3">
    <source>
        <dbReference type="ARBA" id="ARBA00022989"/>
    </source>
</evidence>
<feature type="transmembrane region" description="Helical" evidence="6">
    <location>
        <begin position="544"/>
        <end position="565"/>
    </location>
</feature>
<evidence type="ECO:0000256" key="5">
    <source>
        <dbReference type="SAM" id="MobiDB-lite"/>
    </source>
</evidence>
<dbReference type="GO" id="GO:0016020">
    <property type="term" value="C:membrane"/>
    <property type="evidence" value="ECO:0007669"/>
    <property type="project" value="UniProtKB-SubCell"/>
</dbReference>
<organism evidence="8">
    <name type="scientific">Albugo laibachii Nc14</name>
    <dbReference type="NCBI Taxonomy" id="890382"/>
    <lineage>
        <taxon>Eukaryota</taxon>
        <taxon>Sar</taxon>
        <taxon>Stramenopiles</taxon>
        <taxon>Oomycota</taxon>
        <taxon>Peronosporomycetes</taxon>
        <taxon>Albuginales</taxon>
        <taxon>Albuginaceae</taxon>
        <taxon>Albugo</taxon>
    </lineage>
</organism>
<feature type="transmembrane region" description="Helical" evidence="6">
    <location>
        <begin position="444"/>
        <end position="466"/>
    </location>
</feature>
<feature type="transmembrane region" description="Helical" evidence="6">
    <location>
        <begin position="330"/>
        <end position="356"/>
    </location>
</feature>
<feature type="domain" description="Anoctamin transmembrane" evidence="7">
    <location>
        <begin position="322"/>
        <end position="886"/>
    </location>
</feature>
<protein>
    <submittedName>
        <fullName evidence="8">Uncharacterized protein AlNc14C141G7262</fullName>
    </submittedName>
</protein>
<sequence>MPTRRNSSENAKFRLGNKANSTPTLTHAVPPTPSRSYTPETCVQTSVTRVDETKTSFSRIPSEALTNTGTKRPCTRGTVRYLKPKEISTNQLPAYEFAIILHRQVPQPNCWKRFIQSVCSPCGCCSNAAGFGRIDETTTASSTRRARQSRFGCSGRDAYRLCFPTTNPDRFEDNNGEHVRVIEELCRVGLNVDIIDGGHSKEEIHSDFLILLLYTSPDVVEKCVQSLRHHSWFEHGDIADFLQDIQDQSRSPPTPAERIQIAAYLIEQEAKSVTCGANPWIHDMFPVHDPVMSQRLIKNWVTPWNIVGCRRENVKSQIMNLVRDHFGEKVAYYFAFLDFYQLALLPLAIIGLLYSFTINTDIIAMEQYMRILPIWGFLVSVVWSFSFLKLWDRQNTQVQYQWNGKVHSKEIEYPNKNYYGIAQMNSLTGEMEYQYPSWRRYPKYLCVVVFVVLQIMIMMVLVASWITIYEILKVKYKENHIFSTQWFLVLLEGIVFGVFVDVIQWNMIVTKMGHIFTRWENYKTEEQYEKALITKLFLLDFLNYYTWFFSLAFIFVIPGIGNYIMNGMNRLFFGDAINCCFGPYVDQHGQCIQCPVGPKDDSCVECVGFFTFDRHHVDLSAMFLTPIVVTESLNLAIGVIGPVLRKWRRERARAAADARSHERVVEAGSLKIIGSLDYNHDQHGNIGCTQLDNKLHARYLEYTQQEIAILNRKGRQLLFESEQDTYDPYNDYHMLTVQFGFTVMFSILWPLMPLACFLVNCVKRRIDAYRLCRTLKRPIPRKANGIGPWRSILTVFACTAVLVNVLLICISTGSIEFYSELCLRDINHQLSKRGKGISDYRMGPNFGCLRMEWRFLIIFILEHLFMAIAYFIVTRYSGVPSSLQVIILARENRLKKLLKDREKLLFYENEDSRRGSFDELSPLPCHFEEPVGNGNLGKTLKGRKSVSMDETREFQAQEAKTDGDEDEPLWLDAPMSDGFRTRAREKLAMEWAQDDGGAV</sequence>
<evidence type="ECO:0000259" key="7">
    <source>
        <dbReference type="Pfam" id="PF04547"/>
    </source>
</evidence>
<dbReference type="GO" id="GO:0005254">
    <property type="term" value="F:chloride channel activity"/>
    <property type="evidence" value="ECO:0007669"/>
    <property type="project" value="TreeGrafter"/>
</dbReference>
<feature type="region of interest" description="Disordered" evidence="5">
    <location>
        <begin position="951"/>
        <end position="975"/>
    </location>
</feature>
<feature type="region of interest" description="Disordered" evidence="5">
    <location>
        <begin position="1"/>
        <end position="39"/>
    </location>
</feature>
<keyword evidence="3 6" id="KW-1133">Transmembrane helix</keyword>
<comment type="subcellular location">
    <subcellularLocation>
        <location evidence="1">Membrane</location>
        <topology evidence="1">Multi-pass membrane protein</topology>
    </subcellularLocation>
</comment>
<feature type="transmembrane region" description="Helical" evidence="6">
    <location>
        <begin position="368"/>
        <end position="388"/>
    </location>
</feature>
<keyword evidence="2 6" id="KW-0812">Transmembrane</keyword>
<evidence type="ECO:0000256" key="4">
    <source>
        <dbReference type="ARBA" id="ARBA00023136"/>
    </source>
</evidence>
<evidence type="ECO:0000256" key="6">
    <source>
        <dbReference type="SAM" id="Phobius"/>
    </source>
</evidence>
<dbReference type="Pfam" id="PF04547">
    <property type="entry name" value="Anoctamin"/>
    <property type="match status" value="1"/>
</dbReference>
<dbReference type="EMBL" id="FR824186">
    <property type="protein sequence ID" value="CCA22035.1"/>
    <property type="molecule type" value="Genomic_DNA"/>
</dbReference>
<feature type="transmembrane region" description="Helical" evidence="6">
    <location>
        <begin position="853"/>
        <end position="873"/>
    </location>
</feature>
<feature type="transmembrane region" description="Helical" evidence="6">
    <location>
        <begin position="621"/>
        <end position="644"/>
    </location>
</feature>
<feature type="transmembrane region" description="Helical" evidence="6">
    <location>
        <begin position="791"/>
        <end position="815"/>
    </location>
</feature>
<feature type="compositionally biased region" description="Polar residues" evidence="5">
    <location>
        <begin position="1"/>
        <end position="10"/>
    </location>
</feature>
<accession>F0WL74</accession>
<dbReference type="PANTHER" id="PTHR12308:SF73">
    <property type="entry name" value="ANOCTAMIN"/>
    <property type="match status" value="1"/>
</dbReference>
<dbReference type="HOGENOM" id="CLU_013208_0_0_1"/>
<dbReference type="InterPro" id="IPR007632">
    <property type="entry name" value="Anoctamin"/>
</dbReference>
<keyword evidence="4 6" id="KW-0472">Membrane</keyword>
<reference evidence="8" key="2">
    <citation type="submission" date="2011-02" db="EMBL/GenBank/DDBJ databases">
        <authorList>
            <person name="MacLean D."/>
        </authorList>
    </citation>
    <scope>NUCLEOTIDE SEQUENCE</scope>
</reference>
<name>F0WL74_9STRA</name>
<dbReference type="AlphaFoldDB" id="F0WL74"/>
<feature type="transmembrane region" description="Helical" evidence="6">
    <location>
        <begin position="486"/>
        <end position="508"/>
    </location>
</feature>